<sequence length="82" mass="9445">MERQSQRTVLHALAGYLLLEWMIAVSCLAAFALLALLGWHHQTTWQAQMNRQLEHTQQQLSAHRFALQGGEQSWLFALQWGS</sequence>
<keyword evidence="3" id="KW-1185">Reference proteome</keyword>
<organism evidence="2 3">
    <name type="scientific">Pseudidiomarina sediminum</name>
    <dbReference type="NCBI Taxonomy" id="431675"/>
    <lineage>
        <taxon>Bacteria</taxon>
        <taxon>Pseudomonadati</taxon>
        <taxon>Pseudomonadota</taxon>
        <taxon>Gammaproteobacteria</taxon>
        <taxon>Alteromonadales</taxon>
        <taxon>Idiomarinaceae</taxon>
        <taxon>Pseudidiomarina</taxon>
    </lineage>
</organism>
<dbReference type="STRING" id="1122124.GCA_000423165_00804"/>
<name>A0A432Z905_9GAMM</name>
<accession>A0A432Z905</accession>
<proteinExistence type="predicted"/>
<keyword evidence="1" id="KW-1133">Transmembrane helix</keyword>
<dbReference type="EMBL" id="PIQE01000001">
    <property type="protein sequence ID" value="RUO74321.1"/>
    <property type="molecule type" value="Genomic_DNA"/>
</dbReference>
<protein>
    <submittedName>
        <fullName evidence="2">Uncharacterized protein</fullName>
    </submittedName>
</protein>
<comment type="caution">
    <text evidence="2">The sequence shown here is derived from an EMBL/GenBank/DDBJ whole genome shotgun (WGS) entry which is preliminary data.</text>
</comment>
<dbReference type="RefSeq" id="WP_026861820.1">
    <property type="nucleotide sequence ID" value="NZ_JAHVIQ010000001.1"/>
</dbReference>
<dbReference type="AlphaFoldDB" id="A0A432Z905"/>
<evidence type="ECO:0000256" key="1">
    <source>
        <dbReference type="SAM" id="Phobius"/>
    </source>
</evidence>
<dbReference type="Proteomes" id="UP000287022">
    <property type="component" value="Unassembled WGS sequence"/>
</dbReference>
<evidence type="ECO:0000313" key="3">
    <source>
        <dbReference type="Proteomes" id="UP000287022"/>
    </source>
</evidence>
<keyword evidence="1" id="KW-0472">Membrane</keyword>
<feature type="transmembrane region" description="Helical" evidence="1">
    <location>
        <begin position="12"/>
        <end position="39"/>
    </location>
</feature>
<reference evidence="3" key="1">
    <citation type="journal article" date="2018" name="Front. Microbiol.">
        <title>Genome-Based Analysis Reveals the Taxonomy and Diversity of the Family Idiomarinaceae.</title>
        <authorList>
            <person name="Liu Y."/>
            <person name="Lai Q."/>
            <person name="Shao Z."/>
        </authorList>
    </citation>
    <scope>NUCLEOTIDE SEQUENCE [LARGE SCALE GENOMIC DNA]</scope>
    <source>
        <strain evidence="3">c121</strain>
    </source>
</reference>
<keyword evidence="1" id="KW-0812">Transmembrane</keyword>
<evidence type="ECO:0000313" key="2">
    <source>
        <dbReference type="EMBL" id="RUO74321.1"/>
    </source>
</evidence>
<gene>
    <name evidence="2" type="ORF">CWI80_02975</name>
</gene>